<evidence type="ECO:0000313" key="3">
    <source>
        <dbReference type="Proteomes" id="UP000198983"/>
    </source>
</evidence>
<evidence type="ECO:0000313" key="2">
    <source>
        <dbReference type="EMBL" id="SDS55022.1"/>
    </source>
</evidence>
<dbReference type="Proteomes" id="UP000198983">
    <property type="component" value="Chromosome I"/>
</dbReference>
<evidence type="ECO:0000256" key="1">
    <source>
        <dbReference type="SAM" id="MobiDB-lite"/>
    </source>
</evidence>
<sequence length="114" mass="12299">MVDGDGSTSDGRQVPIPQRGLVETARRLVGHVASRLPGLDADLGQRNAWEAVCADLQRRQQWNDVVELAVNAGRRPARRRHTPPTQRSTPPSAGTPASARAATRTPETSGRNQS</sequence>
<feature type="compositionally biased region" description="Low complexity" evidence="1">
    <location>
        <begin position="83"/>
        <end position="114"/>
    </location>
</feature>
<name>A0A1H1T452_9ACTN</name>
<proteinExistence type="predicted"/>
<keyword evidence="3" id="KW-1185">Reference proteome</keyword>
<protein>
    <submittedName>
        <fullName evidence="2">Uncharacterized protein</fullName>
    </submittedName>
</protein>
<gene>
    <name evidence="2" type="ORF">SAMN04489717_3054</name>
</gene>
<feature type="region of interest" description="Disordered" evidence="1">
    <location>
        <begin position="69"/>
        <end position="114"/>
    </location>
</feature>
<dbReference type="EMBL" id="LT629732">
    <property type="protein sequence ID" value="SDS55022.1"/>
    <property type="molecule type" value="Genomic_DNA"/>
</dbReference>
<reference evidence="2 3" key="1">
    <citation type="submission" date="2016-10" db="EMBL/GenBank/DDBJ databases">
        <authorList>
            <person name="de Groot N.N."/>
        </authorList>
    </citation>
    <scope>NUCLEOTIDE SEQUENCE [LARGE SCALE GENOMIC DNA]</scope>
    <source>
        <strain evidence="2 3">DSM 22024</strain>
    </source>
</reference>
<accession>A0A1H1T452</accession>
<organism evidence="2 3">
    <name type="scientific">Actinopolymorpha singaporensis</name>
    <dbReference type="NCBI Taxonomy" id="117157"/>
    <lineage>
        <taxon>Bacteria</taxon>
        <taxon>Bacillati</taxon>
        <taxon>Actinomycetota</taxon>
        <taxon>Actinomycetes</taxon>
        <taxon>Propionibacteriales</taxon>
        <taxon>Actinopolymorphaceae</taxon>
        <taxon>Actinopolymorpha</taxon>
    </lineage>
</organism>
<dbReference type="AlphaFoldDB" id="A0A1H1T452"/>